<dbReference type="GO" id="GO:0016747">
    <property type="term" value="F:acyltransferase activity, transferring groups other than amino-acyl groups"/>
    <property type="evidence" value="ECO:0007669"/>
    <property type="project" value="InterPro"/>
</dbReference>
<dbReference type="Pfam" id="PF00583">
    <property type="entry name" value="Acetyltransf_1"/>
    <property type="match status" value="1"/>
</dbReference>
<dbReference type="CDD" id="cd04301">
    <property type="entry name" value="NAT_SF"/>
    <property type="match status" value="1"/>
</dbReference>
<accession>A0A9D1I901</accession>
<evidence type="ECO:0000313" key="4">
    <source>
        <dbReference type="EMBL" id="HIU30077.1"/>
    </source>
</evidence>
<proteinExistence type="predicted"/>
<dbReference type="PANTHER" id="PTHR43420">
    <property type="entry name" value="ACETYLTRANSFERASE"/>
    <property type="match status" value="1"/>
</dbReference>
<dbReference type="PANTHER" id="PTHR43420:SF44">
    <property type="entry name" value="ACETYLTRANSFERASE YPEA"/>
    <property type="match status" value="1"/>
</dbReference>
<dbReference type="AlphaFoldDB" id="A0A9D1I901"/>
<gene>
    <name evidence="4" type="ORF">IAD50_07270</name>
</gene>
<dbReference type="InterPro" id="IPR016181">
    <property type="entry name" value="Acyl_CoA_acyltransferase"/>
</dbReference>
<name>A0A9D1I901_9CLOT</name>
<reference evidence="4" key="2">
    <citation type="journal article" date="2021" name="PeerJ">
        <title>Extensive microbial diversity within the chicken gut microbiome revealed by metagenomics and culture.</title>
        <authorList>
            <person name="Gilroy R."/>
            <person name="Ravi A."/>
            <person name="Getino M."/>
            <person name="Pursley I."/>
            <person name="Horton D.L."/>
            <person name="Alikhan N.F."/>
            <person name="Baker D."/>
            <person name="Gharbi K."/>
            <person name="Hall N."/>
            <person name="Watson M."/>
            <person name="Adriaenssens E.M."/>
            <person name="Foster-Nyarko E."/>
            <person name="Jarju S."/>
            <person name="Secka A."/>
            <person name="Antonio M."/>
            <person name="Oren A."/>
            <person name="Chaudhuri R.R."/>
            <person name="La Ragione R."/>
            <person name="Hildebrand F."/>
            <person name="Pallen M.J."/>
        </authorList>
    </citation>
    <scope>NUCLEOTIDE SEQUENCE</scope>
    <source>
        <strain evidence="4">CHK195-4489</strain>
    </source>
</reference>
<comment type="caution">
    <text evidence="4">The sequence shown here is derived from an EMBL/GenBank/DDBJ whole genome shotgun (WGS) entry which is preliminary data.</text>
</comment>
<sequence length="148" mass="17619">MIRKLERKDKELFLRLTRDFYASDAVLHSIPDAYHIDAFEEMMRSEQYVEGYLIEQDARPAGYALLAKTYSHECGGMVLWIEEIYIAPEFRGNGLGKEFFDYLETEYKSVSRFRLELEPGNEKAERLYRRLGFEPLDYRQMVKEKKLP</sequence>
<protein>
    <submittedName>
        <fullName evidence="4">GNAT family N-acetyltransferase</fullName>
    </submittedName>
</protein>
<dbReference type="SUPFAM" id="SSF55729">
    <property type="entry name" value="Acyl-CoA N-acyltransferases (Nat)"/>
    <property type="match status" value="1"/>
</dbReference>
<dbReference type="PROSITE" id="PS51186">
    <property type="entry name" value="GNAT"/>
    <property type="match status" value="1"/>
</dbReference>
<evidence type="ECO:0000256" key="2">
    <source>
        <dbReference type="ARBA" id="ARBA00023315"/>
    </source>
</evidence>
<feature type="domain" description="N-acetyltransferase" evidence="3">
    <location>
        <begin position="1"/>
        <end position="148"/>
    </location>
</feature>
<dbReference type="EMBL" id="DVMM01000153">
    <property type="protein sequence ID" value="HIU30077.1"/>
    <property type="molecule type" value="Genomic_DNA"/>
</dbReference>
<reference evidence="4" key="1">
    <citation type="submission" date="2020-10" db="EMBL/GenBank/DDBJ databases">
        <authorList>
            <person name="Gilroy R."/>
        </authorList>
    </citation>
    <scope>NUCLEOTIDE SEQUENCE</scope>
    <source>
        <strain evidence="4">CHK195-4489</strain>
    </source>
</reference>
<dbReference type="Gene3D" id="3.40.630.30">
    <property type="match status" value="1"/>
</dbReference>
<keyword evidence="2" id="KW-0012">Acyltransferase</keyword>
<keyword evidence="1" id="KW-0808">Transferase</keyword>
<evidence type="ECO:0000313" key="5">
    <source>
        <dbReference type="Proteomes" id="UP000824089"/>
    </source>
</evidence>
<dbReference type="Proteomes" id="UP000824089">
    <property type="component" value="Unassembled WGS sequence"/>
</dbReference>
<organism evidence="4 5">
    <name type="scientific">Candidatus Egerieisoma faecipullorum</name>
    <dbReference type="NCBI Taxonomy" id="2840963"/>
    <lineage>
        <taxon>Bacteria</taxon>
        <taxon>Bacillati</taxon>
        <taxon>Bacillota</taxon>
        <taxon>Clostridia</taxon>
        <taxon>Eubacteriales</taxon>
        <taxon>Clostridiaceae</taxon>
        <taxon>Clostridiaceae incertae sedis</taxon>
        <taxon>Candidatus Egerieisoma</taxon>
    </lineage>
</organism>
<evidence type="ECO:0000259" key="3">
    <source>
        <dbReference type="PROSITE" id="PS51186"/>
    </source>
</evidence>
<dbReference type="InterPro" id="IPR050680">
    <property type="entry name" value="YpeA/RimI_acetyltransf"/>
</dbReference>
<dbReference type="InterPro" id="IPR000182">
    <property type="entry name" value="GNAT_dom"/>
</dbReference>
<evidence type="ECO:0000256" key="1">
    <source>
        <dbReference type="ARBA" id="ARBA00022679"/>
    </source>
</evidence>